<dbReference type="AlphaFoldDB" id="A0AAV8BUZ6"/>
<keyword evidence="4" id="KW-1185">Reference proteome</keyword>
<dbReference type="Gene3D" id="2.40.128.20">
    <property type="match status" value="1"/>
</dbReference>
<evidence type="ECO:0000313" key="4">
    <source>
        <dbReference type="Proteomes" id="UP001140206"/>
    </source>
</evidence>
<name>A0AAV8BUZ6_9POAL</name>
<evidence type="ECO:0000313" key="3">
    <source>
        <dbReference type="EMBL" id="KAJ4799836.1"/>
    </source>
</evidence>
<feature type="region of interest" description="Disordered" evidence="1">
    <location>
        <begin position="66"/>
        <end position="99"/>
    </location>
</feature>
<dbReference type="PANTHER" id="PTHR36025:SF1">
    <property type="entry name" value="DIHYDROOROTATE DEHYDROGENASE (DUF3598)"/>
    <property type="match status" value="1"/>
</dbReference>
<protein>
    <submittedName>
        <fullName evidence="2">Dihydroorotate dehydrogenase (DUF3598)</fullName>
    </submittedName>
</protein>
<dbReference type="EMBL" id="JAMFTS010000002">
    <property type="protein sequence ID" value="KAJ4799836.1"/>
    <property type="molecule type" value="Genomic_DNA"/>
</dbReference>
<gene>
    <name evidence="3" type="ORF">LUZ62_051082</name>
    <name evidence="2" type="ORF">LUZ62_080904</name>
</gene>
<evidence type="ECO:0000256" key="1">
    <source>
        <dbReference type="SAM" id="MobiDB-lite"/>
    </source>
</evidence>
<dbReference type="EMBL" id="JAMFTS010000005">
    <property type="protein sequence ID" value="KAJ4746499.1"/>
    <property type="molecule type" value="Genomic_DNA"/>
</dbReference>
<accession>A0AAV8BUZ6</accession>
<organism evidence="2 4">
    <name type="scientific">Rhynchospora pubera</name>
    <dbReference type="NCBI Taxonomy" id="906938"/>
    <lineage>
        <taxon>Eukaryota</taxon>
        <taxon>Viridiplantae</taxon>
        <taxon>Streptophyta</taxon>
        <taxon>Embryophyta</taxon>
        <taxon>Tracheophyta</taxon>
        <taxon>Spermatophyta</taxon>
        <taxon>Magnoliopsida</taxon>
        <taxon>Liliopsida</taxon>
        <taxon>Poales</taxon>
        <taxon>Cyperaceae</taxon>
        <taxon>Cyperoideae</taxon>
        <taxon>Rhynchosporeae</taxon>
        <taxon>Rhynchospora</taxon>
    </lineage>
</organism>
<evidence type="ECO:0000313" key="2">
    <source>
        <dbReference type="EMBL" id="KAJ4746499.1"/>
    </source>
</evidence>
<dbReference type="SUPFAM" id="SSF50814">
    <property type="entry name" value="Lipocalins"/>
    <property type="match status" value="1"/>
</dbReference>
<feature type="compositionally biased region" description="Basic residues" evidence="1">
    <location>
        <begin position="67"/>
        <end position="76"/>
    </location>
</feature>
<comment type="caution">
    <text evidence="2">The sequence shown here is derived from an EMBL/GenBank/DDBJ whole genome shotgun (WGS) entry which is preliminary data.</text>
</comment>
<dbReference type="InterPro" id="IPR012674">
    <property type="entry name" value="Calycin"/>
</dbReference>
<dbReference type="Proteomes" id="UP001140206">
    <property type="component" value="Chromosome 2"/>
</dbReference>
<sequence length="459" mass="51230">MQPQCLDACSSNPTIPSLLSHRAKLIPLLAGLSISGGKWRGLNLNLNAKRKENIWSVDNELAEKKALREKRRRDGGRRKGNDRSLSGSGRRAKPNSPVLVSGPMLMEIETILQTQEPVIKPSWDTFTSSISGVWKGVGAVFSPFTAEMEPVSVNNQRENLYDCYTLSHVEKASANEVTRTTYRVALNPFGEGSESSSRASDLAGSGLPAYESFDLKEGELLEEDGMVAEAGLVFFEDGSYSRGPVELPVGENDESKYFLSPTFQFEQCLVKGCHKRLRVVHTIEFSEGGANIEIMRVAVYEEQWVRPSNVDLADEGTFDLKPFSQRKRTCPSELTGSWKVFEMSATPIFTTSDLDSSNTSGPSFVYFCTESLKKRSWPDSSFEEQELRDLQDVTILWLPGGVTAYVDVDKEGVLCIGVGWYSDEGINLVMERDYGTDGKLRDVRWKSEVKRRWNNPPPM</sequence>
<dbReference type="PANTHER" id="PTHR36025">
    <property type="entry name" value="DIHYDROOROTATE DEHYDROGENASE (DUF3598)"/>
    <property type="match status" value="1"/>
</dbReference>
<reference evidence="2" key="1">
    <citation type="submission" date="2022-08" db="EMBL/GenBank/DDBJ databases">
        <authorList>
            <person name="Marques A."/>
        </authorList>
    </citation>
    <scope>NUCLEOTIDE SEQUENCE</scope>
    <source>
        <strain evidence="2">RhyPub2mFocal</strain>
        <tissue evidence="2">Leaves</tissue>
    </source>
</reference>
<dbReference type="Proteomes" id="UP001140206">
    <property type="component" value="Chromosome 5"/>
</dbReference>
<proteinExistence type="predicted"/>